<reference evidence="2 3" key="1">
    <citation type="submission" date="2020-07" db="EMBL/GenBank/DDBJ databases">
        <title>Sequencing the genomes of 1000 actinobacteria strains.</title>
        <authorList>
            <person name="Klenk H.-P."/>
        </authorList>
    </citation>
    <scope>NUCLEOTIDE SEQUENCE [LARGE SCALE GENOMIC DNA]</scope>
    <source>
        <strain evidence="2 3">CXB654</strain>
    </source>
</reference>
<dbReference type="PANTHER" id="PTHR48207:SF3">
    <property type="entry name" value="SUCCINATE--HYDROXYMETHYLGLUTARATE COA-TRANSFERASE"/>
    <property type="match status" value="1"/>
</dbReference>
<evidence type="ECO:0000313" key="2">
    <source>
        <dbReference type="EMBL" id="NYE47338.1"/>
    </source>
</evidence>
<evidence type="ECO:0000256" key="1">
    <source>
        <dbReference type="ARBA" id="ARBA00022679"/>
    </source>
</evidence>
<dbReference type="Gene3D" id="3.30.1540.10">
    <property type="entry name" value="formyl-coa transferase, domain 3"/>
    <property type="match status" value="1"/>
</dbReference>
<dbReference type="SUPFAM" id="SSF89796">
    <property type="entry name" value="CoA-transferase family III (CaiB/BaiF)"/>
    <property type="match status" value="1"/>
</dbReference>
<accession>A0A852TTT0</accession>
<dbReference type="InterPro" id="IPR003673">
    <property type="entry name" value="CoA-Trfase_fam_III"/>
</dbReference>
<dbReference type="AlphaFoldDB" id="A0A852TTT0"/>
<dbReference type="EMBL" id="JACCCC010000001">
    <property type="protein sequence ID" value="NYE47338.1"/>
    <property type="molecule type" value="Genomic_DNA"/>
</dbReference>
<keyword evidence="1 2" id="KW-0808">Transferase</keyword>
<dbReference type="PANTHER" id="PTHR48207">
    <property type="entry name" value="SUCCINATE--HYDROXYMETHYLGLUTARATE COA-TRANSFERASE"/>
    <property type="match status" value="1"/>
</dbReference>
<dbReference type="InterPro" id="IPR044855">
    <property type="entry name" value="CoA-Trfase_III_dom3_sf"/>
</dbReference>
<dbReference type="Pfam" id="PF02515">
    <property type="entry name" value="CoA_transf_3"/>
    <property type="match status" value="1"/>
</dbReference>
<dbReference type="Proteomes" id="UP000589036">
    <property type="component" value="Unassembled WGS sequence"/>
</dbReference>
<sequence>MTPSPPAGLLAGVRVLDLTNVLAGPFAGYQLALLGADVVKVEVPGSGDLARRLGADARLNGELLGASFLAQNAGKRSITVDLKDERGAEVLTRLIRGADVLLENFRPGVLERLGFGPERLREINPGLVYCAVSGFGQSGPMRDRPAYDQVIQGLSGMMSVTGDPDAAPLRAGFPIADTLGGLAAAFAVCAALVRRQRTGEGGHVDVSMLETAVTAMGWAVSNYLIAGVEPEPMGNENATAAPSGTFRTGSGALNIAANKQEQFETLCRLVDRADLVDDARFAGREERKANRAALREELEAGLAARPALEWEELLSAAGVPAARVLTVAEVLGLDHLAERGLLHELDFPGEQGRRLRVLGSGVRVDGRGCAPAARPPLLGEHTEQLLAELGFDDDEISALRKDGVT</sequence>
<protein>
    <submittedName>
        <fullName evidence="2">Crotonobetainyl-CoA:carnitine CoA-transferase CaiB-like acyl-CoA transferase</fullName>
    </submittedName>
</protein>
<name>A0A852TTT0_9ACTN</name>
<gene>
    <name evidence="2" type="ORF">HDA32_002458</name>
</gene>
<dbReference type="InterPro" id="IPR050483">
    <property type="entry name" value="CoA-transferase_III_domain"/>
</dbReference>
<dbReference type="InterPro" id="IPR023606">
    <property type="entry name" value="CoA-Trfase_III_dom_1_sf"/>
</dbReference>
<dbReference type="RefSeq" id="WP_179643302.1">
    <property type="nucleotide sequence ID" value="NZ_BAAAYY010000017.1"/>
</dbReference>
<organism evidence="2 3">
    <name type="scientific">Spinactinospora alkalitolerans</name>
    <dbReference type="NCBI Taxonomy" id="687207"/>
    <lineage>
        <taxon>Bacteria</taxon>
        <taxon>Bacillati</taxon>
        <taxon>Actinomycetota</taxon>
        <taxon>Actinomycetes</taxon>
        <taxon>Streptosporangiales</taxon>
        <taxon>Nocardiopsidaceae</taxon>
        <taxon>Spinactinospora</taxon>
    </lineage>
</organism>
<comment type="caution">
    <text evidence="2">The sequence shown here is derived from an EMBL/GenBank/DDBJ whole genome shotgun (WGS) entry which is preliminary data.</text>
</comment>
<dbReference type="GO" id="GO:0008410">
    <property type="term" value="F:CoA-transferase activity"/>
    <property type="evidence" value="ECO:0007669"/>
    <property type="project" value="TreeGrafter"/>
</dbReference>
<dbReference type="Gene3D" id="3.40.50.10540">
    <property type="entry name" value="Crotonobetainyl-coa:carnitine coa-transferase, domain 1"/>
    <property type="match status" value="1"/>
</dbReference>
<proteinExistence type="predicted"/>
<keyword evidence="3" id="KW-1185">Reference proteome</keyword>
<evidence type="ECO:0000313" key="3">
    <source>
        <dbReference type="Proteomes" id="UP000589036"/>
    </source>
</evidence>